<sequence length="230" mass="25820">MKRSLLGVFGETIEKKPRKSGSSCNINLSPSTDDENRASNTANSTINTNALKKKNADGQTIGDLPTLNDSFINDDSHDPFAEIAKLKKTIAELEKKNAKTEEAKRSVEADHAVLQKRLSDAKSLADLPSLNDNILNTKIEDYTVTIAELQHTISSKDKTIFNLQKCLEEAYAVQENLKDEKREAISEKENFMNRNNELREAAKKAKEKITKLEKQLEDAHEKIGQHQDKI</sequence>
<dbReference type="Proteomes" id="UP000887578">
    <property type="component" value="Unplaced"/>
</dbReference>
<keyword evidence="1" id="KW-0175">Coiled coil</keyword>
<proteinExistence type="predicted"/>
<feature type="coiled-coil region" evidence="1">
    <location>
        <begin position="163"/>
        <end position="229"/>
    </location>
</feature>
<feature type="compositionally biased region" description="Polar residues" evidence="2">
    <location>
        <begin position="20"/>
        <end position="31"/>
    </location>
</feature>
<accession>A0A914QIY1</accession>
<reference evidence="4" key="1">
    <citation type="submission" date="2022-11" db="UniProtKB">
        <authorList>
            <consortium name="WormBaseParasite"/>
        </authorList>
    </citation>
    <scope>IDENTIFICATION</scope>
</reference>
<feature type="compositionally biased region" description="Low complexity" evidence="2">
    <location>
        <begin position="38"/>
        <end position="50"/>
    </location>
</feature>
<feature type="coiled-coil region" evidence="1">
    <location>
        <begin position="83"/>
        <end position="117"/>
    </location>
</feature>
<evidence type="ECO:0000313" key="3">
    <source>
        <dbReference type="Proteomes" id="UP000887578"/>
    </source>
</evidence>
<evidence type="ECO:0000313" key="4">
    <source>
        <dbReference type="WBParaSite" id="PDA_v2.g3432.t1"/>
    </source>
</evidence>
<keyword evidence="3" id="KW-1185">Reference proteome</keyword>
<name>A0A914QIY1_9BILA</name>
<feature type="region of interest" description="Disordered" evidence="2">
    <location>
        <begin position="15"/>
        <end position="58"/>
    </location>
</feature>
<organism evidence="3 4">
    <name type="scientific">Panagrolaimus davidi</name>
    <dbReference type="NCBI Taxonomy" id="227884"/>
    <lineage>
        <taxon>Eukaryota</taxon>
        <taxon>Metazoa</taxon>
        <taxon>Ecdysozoa</taxon>
        <taxon>Nematoda</taxon>
        <taxon>Chromadorea</taxon>
        <taxon>Rhabditida</taxon>
        <taxon>Tylenchina</taxon>
        <taxon>Panagrolaimomorpha</taxon>
        <taxon>Panagrolaimoidea</taxon>
        <taxon>Panagrolaimidae</taxon>
        <taxon>Panagrolaimus</taxon>
    </lineage>
</organism>
<dbReference type="AlphaFoldDB" id="A0A914QIY1"/>
<evidence type="ECO:0000256" key="1">
    <source>
        <dbReference type="SAM" id="Coils"/>
    </source>
</evidence>
<dbReference type="WBParaSite" id="PDA_v2.g3432.t1">
    <property type="protein sequence ID" value="PDA_v2.g3432.t1"/>
    <property type="gene ID" value="PDA_v2.g3432"/>
</dbReference>
<evidence type="ECO:0000256" key="2">
    <source>
        <dbReference type="SAM" id="MobiDB-lite"/>
    </source>
</evidence>
<protein>
    <submittedName>
        <fullName evidence="4">Uncharacterized protein</fullName>
    </submittedName>
</protein>